<evidence type="ECO:0000259" key="1">
    <source>
        <dbReference type="Pfam" id="PF10000"/>
    </source>
</evidence>
<protein>
    <submittedName>
        <fullName evidence="3">ACT domain-containing protein</fullName>
    </submittedName>
</protein>
<dbReference type="InterPro" id="IPR045865">
    <property type="entry name" value="ACT-like_dom_sf"/>
</dbReference>
<feature type="domain" description="CASTOR ACT" evidence="2">
    <location>
        <begin position="68"/>
        <end position="124"/>
    </location>
</feature>
<evidence type="ECO:0000259" key="2">
    <source>
        <dbReference type="Pfam" id="PF13840"/>
    </source>
</evidence>
<dbReference type="EMBL" id="JARXRM010000012">
    <property type="protein sequence ID" value="MDH5821810.1"/>
    <property type="molecule type" value="Genomic_DNA"/>
</dbReference>
<dbReference type="Pfam" id="PF13840">
    <property type="entry name" value="ACT_7"/>
    <property type="match status" value="1"/>
</dbReference>
<keyword evidence="4" id="KW-1185">Reference proteome</keyword>
<dbReference type="InterPro" id="IPR027795">
    <property type="entry name" value="CASTOR_ACT_dom"/>
</dbReference>
<reference evidence="3 4" key="1">
    <citation type="submission" date="2023-04" db="EMBL/GenBank/DDBJ databases">
        <title>Luteimonas endophyticus RD2P54.</title>
        <authorList>
            <person name="Sun J.-Q."/>
        </authorList>
    </citation>
    <scope>NUCLEOTIDE SEQUENCE [LARGE SCALE GENOMIC DNA]</scope>
    <source>
        <strain evidence="3 4">RD2P54</strain>
    </source>
</reference>
<dbReference type="Pfam" id="PF10000">
    <property type="entry name" value="ACT_3"/>
    <property type="match status" value="1"/>
</dbReference>
<evidence type="ECO:0000313" key="3">
    <source>
        <dbReference type="EMBL" id="MDH5821810.1"/>
    </source>
</evidence>
<dbReference type="SUPFAM" id="SSF55021">
    <property type="entry name" value="ACT-like"/>
    <property type="match status" value="2"/>
</dbReference>
<evidence type="ECO:0000313" key="4">
    <source>
        <dbReference type="Proteomes" id="UP001156940"/>
    </source>
</evidence>
<dbReference type="Proteomes" id="UP001156940">
    <property type="component" value="Unassembled WGS sequence"/>
</dbReference>
<dbReference type="PANTHER" id="PTHR39199">
    <property type="entry name" value="BLR5128 PROTEIN"/>
    <property type="match status" value="1"/>
</dbReference>
<dbReference type="PANTHER" id="PTHR39199:SF1">
    <property type="entry name" value="BLR5128 PROTEIN"/>
    <property type="match status" value="1"/>
</dbReference>
<sequence length="132" mass="13709">MSGSTDLAAMLAGLRVHARPGEYVFATGVDPALAGACEASVREEEGLCCVLRREHADALGLAYAFVAAWLTLEVHSALDSVGLTAAVAETLAVHGIACNVLAGFYHDHLLVPAARRDDALAALTALAVERAR</sequence>
<name>A0ABT6J5E5_9GAMM</name>
<comment type="caution">
    <text evidence="3">The sequence shown here is derived from an EMBL/GenBank/DDBJ whole genome shotgun (WGS) entry which is preliminary data.</text>
</comment>
<dbReference type="RefSeq" id="WP_280572594.1">
    <property type="nucleotide sequence ID" value="NZ_JARXRM010000012.1"/>
</dbReference>
<proteinExistence type="predicted"/>
<dbReference type="InterPro" id="IPR018717">
    <property type="entry name" value="DUF2241"/>
</dbReference>
<organism evidence="3 4">
    <name type="scientific">Luteimonas endophytica</name>
    <dbReference type="NCBI Taxonomy" id="3042023"/>
    <lineage>
        <taxon>Bacteria</taxon>
        <taxon>Pseudomonadati</taxon>
        <taxon>Pseudomonadota</taxon>
        <taxon>Gammaproteobacteria</taxon>
        <taxon>Lysobacterales</taxon>
        <taxon>Lysobacteraceae</taxon>
        <taxon>Luteimonas</taxon>
    </lineage>
</organism>
<gene>
    <name evidence="3" type="ORF">QFW77_02205</name>
</gene>
<dbReference type="Gene3D" id="3.30.2130.10">
    <property type="entry name" value="VC0802-like"/>
    <property type="match status" value="1"/>
</dbReference>
<feature type="domain" description="DUF2241" evidence="1">
    <location>
        <begin position="2"/>
        <end position="67"/>
    </location>
</feature>
<accession>A0ABT6J5E5</accession>